<dbReference type="Proteomes" id="UP000315995">
    <property type="component" value="Chromosome"/>
</dbReference>
<evidence type="ECO:0000313" key="2">
    <source>
        <dbReference type="Proteomes" id="UP000315995"/>
    </source>
</evidence>
<organism evidence="1 2">
    <name type="scientific">Persicimonas caeni</name>
    <dbReference type="NCBI Taxonomy" id="2292766"/>
    <lineage>
        <taxon>Bacteria</taxon>
        <taxon>Deltaproteobacteria</taxon>
        <taxon>Bradymonadales</taxon>
        <taxon>Bradymonadaceae</taxon>
        <taxon>Persicimonas</taxon>
    </lineage>
</organism>
<dbReference type="AlphaFoldDB" id="A0A4Y6PWJ3"/>
<dbReference type="EMBL" id="CP041186">
    <property type="protein sequence ID" value="QDG52686.1"/>
    <property type="molecule type" value="Genomic_DNA"/>
</dbReference>
<accession>A0A5B8Y9E6</accession>
<dbReference type="RefSeq" id="WP_141199151.1">
    <property type="nucleotide sequence ID" value="NZ_CP041186.1"/>
</dbReference>
<accession>A0A4Y6PWJ3</accession>
<proteinExistence type="predicted"/>
<keyword evidence="2" id="KW-1185">Reference proteome</keyword>
<name>A0A4Y6PWJ3_PERCE</name>
<evidence type="ECO:0000313" key="1">
    <source>
        <dbReference type="EMBL" id="QDG52686.1"/>
    </source>
</evidence>
<sequence length="104" mass="11372">MAFKRAHHRAEFDSNLSTSDINQFVDDFYNYCVKNSVDGLIVEADIGGCFILEGDDSGVDNALNYLDSANELVSNDTYLVETTGGSFYTCLSSFVSADARNSNC</sequence>
<reference evidence="1 2" key="1">
    <citation type="submission" date="2019-06" db="EMBL/GenBank/DDBJ databases">
        <title>Persicimonas caeni gen. nov., sp. nov., a predatory bacterium isolated from solar saltern.</title>
        <authorList>
            <person name="Wang S."/>
        </authorList>
    </citation>
    <scope>NUCLEOTIDE SEQUENCE [LARGE SCALE GENOMIC DNA]</scope>
    <source>
        <strain evidence="1 2">YN101</strain>
    </source>
</reference>
<protein>
    <submittedName>
        <fullName evidence="1">Uncharacterized protein</fullName>
    </submittedName>
</protein>
<gene>
    <name evidence="1" type="ORF">FIV42_18660</name>
</gene>